<sequence>MDIETAEAQHTVTGDRRQVVITNPDGERVVDIRQPDDGRIVVRVASVEIVMNDNGRERTAGAPVPPKRRAAAFGDSDFQSFFELGINTLPRPDYTLYGTLPDGLYDFMDLNNAKSLQFAFSLSDVTLYLNASRNLSLTAALQLVFNEYVFSQNVRLTKQNGMLVPEAIAPSYKKSKLSTSSLQVPVVFTIGRSDMFHLSLGVYGGVCIGSHTKIKFPKEKAYGMYMNPFYAGITARAGFHGFYIYCNYGVTDLFKYGKGPAVSPMTIGLGFGF</sequence>
<dbReference type="EMBL" id="JRGF01000005">
    <property type="protein sequence ID" value="KHE42244.1"/>
    <property type="molecule type" value="Genomic_DNA"/>
</dbReference>
<dbReference type="Proteomes" id="UP000030889">
    <property type="component" value="Unassembled WGS sequence"/>
</dbReference>
<evidence type="ECO:0000313" key="2">
    <source>
        <dbReference type="EMBL" id="KHE42244.1"/>
    </source>
</evidence>
<accession>A0ABR4YIZ9</accession>
<comment type="caution">
    <text evidence="2">The sequence shown here is derived from an EMBL/GenBank/DDBJ whole genome shotgun (WGS) entry which is preliminary data.</text>
</comment>
<name>A0ABR4YIZ9_9BACT</name>
<evidence type="ECO:0000259" key="1">
    <source>
        <dbReference type="Pfam" id="PF13568"/>
    </source>
</evidence>
<dbReference type="InterPro" id="IPR025665">
    <property type="entry name" value="Beta-barrel_OMP_2"/>
</dbReference>
<proteinExistence type="predicted"/>
<keyword evidence="3" id="KW-1185">Reference proteome</keyword>
<feature type="domain" description="Outer membrane protein beta-barrel" evidence="1">
    <location>
        <begin position="113"/>
        <end position="254"/>
    </location>
</feature>
<reference evidence="2 3" key="1">
    <citation type="submission" date="2014-09" db="EMBL/GenBank/DDBJ databases">
        <title>Alistipes sp. 627, sp. nov., a novel member of the family Rikenellaceae isolated from human faeces.</title>
        <authorList>
            <person name="Shkoporov A.N."/>
            <person name="Chaplin A.V."/>
            <person name="Motuzova O.V."/>
            <person name="Kafarskaia L.I."/>
            <person name="Khokhlova E.V."/>
            <person name="Efimov B.A."/>
        </authorList>
    </citation>
    <scope>NUCLEOTIDE SEQUENCE [LARGE SCALE GENOMIC DNA]</scope>
    <source>
        <strain evidence="2 3">627</strain>
    </source>
</reference>
<evidence type="ECO:0000313" key="3">
    <source>
        <dbReference type="Proteomes" id="UP000030889"/>
    </source>
</evidence>
<gene>
    <name evidence="2" type="ORF">LG35_04920</name>
</gene>
<organism evidence="2 3">
    <name type="scientific">Alistipes inops</name>
    <dbReference type="NCBI Taxonomy" id="1501391"/>
    <lineage>
        <taxon>Bacteria</taxon>
        <taxon>Pseudomonadati</taxon>
        <taxon>Bacteroidota</taxon>
        <taxon>Bacteroidia</taxon>
        <taxon>Bacteroidales</taxon>
        <taxon>Rikenellaceae</taxon>
        <taxon>Alistipes</taxon>
    </lineage>
</organism>
<protein>
    <recommendedName>
        <fullName evidence="1">Outer membrane protein beta-barrel domain-containing protein</fullName>
    </recommendedName>
</protein>
<dbReference type="Pfam" id="PF13568">
    <property type="entry name" value="OMP_b-brl_2"/>
    <property type="match status" value="1"/>
</dbReference>